<dbReference type="OrthoDB" id="442176at2759"/>
<dbReference type="PROSITE" id="PS00113">
    <property type="entry name" value="ADENYLATE_KINASE"/>
    <property type="match status" value="1"/>
</dbReference>
<evidence type="ECO:0000313" key="4">
    <source>
        <dbReference type="EMBL" id="KHJ93835.1"/>
    </source>
</evidence>
<dbReference type="GO" id="GO:0019205">
    <property type="term" value="F:nucleobase-containing compound kinase activity"/>
    <property type="evidence" value="ECO:0007669"/>
    <property type="project" value="InterPro"/>
</dbReference>
<evidence type="ECO:0000313" key="5">
    <source>
        <dbReference type="Proteomes" id="UP000053660"/>
    </source>
</evidence>
<dbReference type="Pfam" id="PF00406">
    <property type="entry name" value="ADK"/>
    <property type="match status" value="1"/>
</dbReference>
<dbReference type="PANTHER" id="PTHR23359">
    <property type="entry name" value="NUCLEOTIDE KINASE"/>
    <property type="match status" value="1"/>
</dbReference>
<sequence>MEVVLDLIKEAILKAVGKGTKGILLDGYPREVKQGEEFEKEIQEAKSVLFFDASEEILVERLLNRAKTSGRVDDNIETIKKRLETFRKATAPVVEYYEKKKKLIKILAKGTVDEIFAVVENHLNALMV</sequence>
<evidence type="ECO:0000256" key="1">
    <source>
        <dbReference type="ARBA" id="ARBA00022679"/>
    </source>
</evidence>
<keyword evidence="3 4" id="KW-0418">Kinase</keyword>
<dbReference type="HAMAP" id="MF_00235">
    <property type="entry name" value="Adenylate_kinase_Adk"/>
    <property type="match status" value="1"/>
</dbReference>
<dbReference type="SUPFAM" id="SSF52540">
    <property type="entry name" value="P-loop containing nucleoside triphosphate hydrolases"/>
    <property type="match status" value="1"/>
</dbReference>
<dbReference type="AlphaFoldDB" id="A0A0B1TEL9"/>
<dbReference type="GO" id="GO:0005524">
    <property type="term" value="F:ATP binding"/>
    <property type="evidence" value="ECO:0007669"/>
    <property type="project" value="InterPro"/>
</dbReference>
<dbReference type="CDD" id="cd01428">
    <property type="entry name" value="ADK"/>
    <property type="match status" value="1"/>
</dbReference>
<dbReference type="InterPro" id="IPR027417">
    <property type="entry name" value="P-loop_NTPase"/>
</dbReference>
<proteinExistence type="inferred from homology"/>
<dbReference type="InterPro" id="IPR033690">
    <property type="entry name" value="Adenylat_kinase_CS"/>
</dbReference>
<accession>A0A0B1TEL9</accession>
<gene>
    <name evidence="4" type="ORF">OESDEN_06245</name>
</gene>
<dbReference type="Gene3D" id="3.40.50.300">
    <property type="entry name" value="P-loop containing nucleotide triphosphate hydrolases"/>
    <property type="match status" value="1"/>
</dbReference>
<keyword evidence="5" id="KW-1185">Reference proteome</keyword>
<protein>
    <submittedName>
        <fullName evidence="4">Adenylate kinase isoenzyme 5 domain protein</fullName>
    </submittedName>
</protein>
<dbReference type="GO" id="GO:0006139">
    <property type="term" value="P:nucleobase-containing compound metabolic process"/>
    <property type="evidence" value="ECO:0007669"/>
    <property type="project" value="InterPro"/>
</dbReference>
<organism evidence="4 5">
    <name type="scientific">Oesophagostomum dentatum</name>
    <name type="common">Nodular worm</name>
    <dbReference type="NCBI Taxonomy" id="61180"/>
    <lineage>
        <taxon>Eukaryota</taxon>
        <taxon>Metazoa</taxon>
        <taxon>Ecdysozoa</taxon>
        <taxon>Nematoda</taxon>
        <taxon>Chromadorea</taxon>
        <taxon>Rhabditida</taxon>
        <taxon>Rhabditina</taxon>
        <taxon>Rhabditomorpha</taxon>
        <taxon>Strongyloidea</taxon>
        <taxon>Strongylidae</taxon>
        <taxon>Oesophagostomum</taxon>
    </lineage>
</organism>
<evidence type="ECO:0000256" key="3">
    <source>
        <dbReference type="ARBA" id="ARBA00022777"/>
    </source>
</evidence>
<keyword evidence="1" id="KW-0808">Transferase</keyword>
<dbReference type="InterPro" id="IPR000850">
    <property type="entry name" value="Adenylat/UMP-CMP_kin"/>
</dbReference>
<name>A0A0B1TEL9_OESDE</name>
<dbReference type="EMBL" id="KN550575">
    <property type="protein sequence ID" value="KHJ93835.1"/>
    <property type="molecule type" value="Genomic_DNA"/>
</dbReference>
<evidence type="ECO:0000256" key="2">
    <source>
        <dbReference type="ARBA" id="ARBA00022741"/>
    </source>
</evidence>
<dbReference type="Proteomes" id="UP000053660">
    <property type="component" value="Unassembled WGS sequence"/>
</dbReference>
<reference evidence="4 5" key="1">
    <citation type="submission" date="2014-03" db="EMBL/GenBank/DDBJ databases">
        <title>Draft genome of the hookworm Oesophagostomum dentatum.</title>
        <authorList>
            <person name="Mitreva M."/>
        </authorList>
    </citation>
    <scope>NUCLEOTIDE SEQUENCE [LARGE SCALE GENOMIC DNA]</scope>
    <source>
        <strain evidence="4 5">OD-Hann</strain>
    </source>
</reference>
<keyword evidence="2" id="KW-0547">Nucleotide-binding</keyword>